<feature type="chain" id="PRO_5025328619" evidence="1">
    <location>
        <begin position="17"/>
        <end position="150"/>
    </location>
</feature>
<accession>A0A6B3C2G6</accession>
<reference evidence="2" key="1">
    <citation type="submission" date="2020-01" db="EMBL/GenBank/DDBJ databases">
        <title>Insect and environment-associated Actinomycetes.</title>
        <authorList>
            <person name="Currrie C."/>
            <person name="Chevrette M."/>
            <person name="Carlson C."/>
            <person name="Stubbendieck R."/>
            <person name="Wendt-Pienkowski E."/>
        </authorList>
    </citation>
    <scope>NUCLEOTIDE SEQUENCE</scope>
    <source>
        <strain evidence="2">SID12501</strain>
    </source>
</reference>
<comment type="caution">
    <text evidence="2">The sequence shown here is derived from an EMBL/GenBank/DDBJ whole genome shotgun (WGS) entry which is preliminary data.</text>
</comment>
<sequence>MVAVGAVALTPGSAMAAAATKCSSQQHKEFDTVGVNLDLYVTLCVHRTAGNDYYAYADIAWSDGGGGASSGMEKLVLNLRLERNDADFENENVSIAGRVNYAIDGSTRVVGSTYHSATTGGWTADGSVAWNIQNDGDGGGTWSLGGSPSI</sequence>
<dbReference type="AlphaFoldDB" id="A0A6B3C2G6"/>
<name>A0A6B3C2G6_9ACTN</name>
<feature type="signal peptide" evidence="1">
    <location>
        <begin position="1"/>
        <end position="16"/>
    </location>
</feature>
<evidence type="ECO:0000313" key="2">
    <source>
        <dbReference type="EMBL" id="NEC90592.1"/>
    </source>
</evidence>
<organism evidence="2">
    <name type="scientific">Streptomyces sp. SID12501</name>
    <dbReference type="NCBI Taxonomy" id="2706042"/>
    <lineage>
        <taxon>Bacteria</taxon>
        <taxon>Bacillati</taxon>
        <taxon>Actinomycetota</taxon>
        <taxon>Actinomycetes</taxon>
        <taxon>Kitasatosporales</taxon>
        <taxon>Streptomycetaceae</taxon>
        <taxon>Streptomyces</taxon>
    </lineage>
</organism>
<proteinExistence type="predicted"/>
<evidence type="ECO:0000256" key="1">
    <source>
        <dbReference type="SAM" id="SignalP"/>
    </source>
</evidence>
<protein>
    <submittedName>
        <fullName evidence="2">Uncharacterized protein</fullName>
    </submittedName>
</protein>
<keyword evidence="1" id="KW-0732">Signal</keyword>
<dbReference type="EMBL" id="JAAGLU010000033">
    <property type="protein sequence ID" value="NEC90592.1"/>
    <property type="molecule type" value="Genomic_DNA"/>
</dbReference>
<gene>
    <name evidence="2" type="ORF">G3I71_33440</name>
</gene>